<keyword evidence="2" id="KW-1185">Reference proteome</keyword>
<proteinExistence type="predicted"/>
<sequence>MTPHMDAYEKLVEQEDQLVKRVWICEETSNTIFYLLFQRGDAISLSTCRNILTEIQQIRERLQNDLLNLRLEKSMLSYRHAKQQRGREPVEE</sequence>
<dbReference type="OrthoDB" id="2624176at2"/>
<dbReference type="RefSeq" id="WP_141447770.1">
    <property type="nucleotide sequence ID" value="NZ_CP041217.1"/>
</dbReference>
<dbReference type="EMBL" id="CP041217">
    <property type="protein sequence ID" value="QDH21223.1"/>
    <property type="molecule type" value="Genomic_DNA"/>
</dbReference>
<evidence type="ECO:0000313" key="1">
    <source>
        <dbReference type="EMBL" id="QDH21223.1"/>
    </source>
</evidence>
<dbReference type="KEGG" id="saca:FFV09_10385"/>
<organism evidence="1 2">
    <name type="scientific">Saccharibacillus brassicae</name>
    <dbReference type="NCBI Taxonomy" id="2583377"/>
    <lineage>
        <taxon>Bacteria</taxon>
        <taxon>Bacillati</taxon>
        <taxon>Bacillota</taxon>
        <taxon>Bacilli</taxon>
        <taxon>Bacillales</taxon>
        <taxon>Paenibacillaceae</taxon>
        <taxon>Saccharibacillus</taxon>
    </lineage>
</organism>
<dbReference type="Proteomes" id="UP000316968">
    <property type="component" value="Chromosome"/>
</dbReference>
<protein>
    <submittedName>
        <fullName evidence="1">Uncharacterized protein</fullName>
    </submittedName>
</protein>
<dbReference type="AlphaFoldDB" id="A0A4Y6UU57"/>
<reference evidence="1 2" key="1">
    <citation type="submission" date="2019-06" db="EMBL/GenBank/DDBJ databases">
        <title>Saccharibacillus brassicae sp. nov., an endophytic bacterium isolated from Chinese cabbage seeds (Brassica pekinensis).</title>
        <authorList>
            <person name="Jiang L."/>
            <person name="Lee J."/>
            <person name="Kim S.W."/>
        </authorList>
    </citation>
    <scope>NUCLEOTIDE SEQUENCE [LARGE SCALE GENOMIC DNA]</scope>
    <source>
        <strain evidence="2">KCTC 43072 / ATSA2</strain>
    </source>
</reference>
<evidence type="ECO:0000313" key="2">
    <source>
        <dbReference type="Proteomes" id="UP000316968"/>
    </source>
</evidence>
<gene>
    <name evidence="1" type="ORF">FFV09_10385</name>
</gene>
<accession>A0A4Y6UU57</accession>
<name>A0A4Y6UU57_SACBS</name>